<dbReference type="PANTHER" id="PTHR45642">
    <property type="entry name" value="GDSL ESTERASE/LIPASE EXL3"/>
    <property type="match status" value="1"/>
</dbReference>
<dbReference type="AlphaFoldDB" id="A0A6A1UZ31"/>
<dbReference type="PANTHER" id="PTHR45642:SF139">
    <property type="entry name" value="SGNH HYDROLASE-TYPE ESTERASE DOMAIN-CONTAINING PROTEIN"/>
    <property type="match status" value="1"/>
</dbReference>
<proteinExistence type="inferred from homology"/>
<accession>A0A6A1UZ31</accession>
<keyword evidence="4" id="KW-1185">Reference proteome</keyword>
<dbReference type="OrthoDB" id="1600564at2759"/>
<evidence type="ECO:0000256" key="2">
    <source>
        <dbReference type="ARBA" id="ARBA00022729"/>
    </source>
</evidence>
<gene>
    <name evidence="3" type="ORF">CJ030_MR7G017814</name>
</gene>
<comment type="caution">
    <text evidence="3">The sequence shown here is derived from an EMBL/GenBank/DDBJ whole genome shotgun (WGS) entry which is preliminary data.</text>
</comment>
<evidence type="ECO:0000313" key="4">
    <source>
        <dbReference type="Proteomes" id="UP000516437"/>
    </source>
</evidence>
<dbReference type="EMBL" id="RXIC02000025">
    <property type="protein sequence ID" value="KAB1205642.1"/>
    <property type="molecule type" value="Genomic_DNA"/>
</dbReference>
<evidence type="ECO:0000313" key="3">
    <source>
        <dbReference type="EMBL" id="KAB1205642.1"/>
    </source>
</evidence>
<protein>
    <submittedName>
        <fullName evidence="3">GDSL esterase/lipase 6</fullName>
    </submittedName>
</protein>
<dbReference type="Proteomes" id="UP000516437">
    <property type="component" value="Chromosome 7"/>
</dbReference>
<reference evidence="3 4" key="1">
    <citation type="journal article" date="2019" name="Plant Biotechnol. J.">
        <title>The red bayberry genome and genetic basis of sex determination.</title>
        <authorList>
            <person name="Jia H.M."/>
            <person name="Jia H.J."/>
            <person name="Cai Q.L."/>
            <person name="Wang Y."/>
            <person name="Zhao H.B."/>
            <person name="Yang W.F."/>
            <person name="Wang G.Y."/>
            <person name="Li Y.H."/>
            <person name="Zhan D.L."/>
            <person name="Shen Y.T."/>
            <person name="Niu Q.F."/>
            <person name="Chang L."/>
            <person name="Qiu J."/>
            <person name="Zhao L."/>
            <person name="Xie H.B."/>
            <person name="Fu W.Y."/>
            <person name="Jin J."/>
            <person name="Li X.W."/>
            <person name="Jiao Y."/>
            <person name="Zhou C.C."/>
            <person name="Tu T."/>
            <person name="Chai C.Y."/>
            <person name="Gao J.L."/>
            <person name="Fan L.J."/>
            <person name="van de Weg E."/>
            <person name="Wang J.Y."/>
            <person name="Gao Z.S."/>
        </authorList>
    </citation>
    <scope>NUCLEOTIDE SEQUENCE [LARGE SCALE GENOMIC DNA]</scope>
    <source>
        <tissue evidence="3">Leaves</tissue>
    </source>
</reference>
<dbReference type="InterPro" id="IPR050592">
    <property type="entry name" value="GDSL_lipolytic_enzyme"/>
</dbReference>
<comment type="similarity">
    <text evidence="1">Belongs to the 'GDSL' lipolytic enzyme family.</text>
</comment>
<sequence length="129" mass="14582">MLYEVQSFLDDLSLLGARRIALFSLGPVGCVPARAMLRGAPQHTCFEPMNMMTKIYNHGLYKLVGSKNRRYPGAVLTFGEVFNIHVHHIRLHPEKYGFFDVNEACCGSGLLRGEVQCVKGLIYQIYDFL</sequence>
<dbReference type="InterPro" id="IPR001087">
    <property type="entry name" value="GDSL"/>
</dbReference>
<dbReference type="GO" id="GO:0016788">
    <property type="term" value="F:hydrolase activity, acting on ester bonds"/>
    <property type="evidence" value="ECO:0007669"/>
    <property type="project" value="InterPro"/>
</dbReference>
<evidence type="ECO:0000256" key="1">
    <source>
        <dbReference type="ARBA" id="ARBA00008668"/>
    </source>
</evidence>
<keyword evidence="2" id="KW-0732">Signal</keyword>
<organism evidence="3 4">
    <name type="scientific">Morella rubra</name>
    <name type="common">Chinese bayberry</name>
    <dbReference type="NCBI Taxonomy" id="262757"/>
    <lineage>
        <taxon>Eukaryota</taxon>
        <taxon>Viridiplantae</taxon>
        <taxon>Streptophyta</taxon>
        <taxon>Embryophyta</taxon>
        <taxon>Tracheophyta</taxon>
        <taxon>Spermatophyta</taxon>
        <taxon>Magnoliopsida</taxon>
        <taxon>eudicotyledons</taxon>
        <taxon>Gunneridae</taxon>
        <taxon>Pentapetalae</taxon>
        <taxon>rosids</taxon>
        <taxon>fabids</taxon>
        <taxon>Fagales</taxon>
        <taxon>Myricaceae</taxon>
        <taxon>Morella</taxon>
    </lineage>
</organism>
<dbReference type="Gene3D" id="3.40.50.1110">
    <property type="entry name" value="SGNH hydrolase"/>
    <property type="match status" value="1"/>
</dbReference>
<dbReference type="Pfam" id="PF00657">
    <property type="entry name" value="Lipase_GDSL"/>
    <property type="match status" value="1"/>
</dbReference>
<dbReference type="InterPro" id="IPR036514">
    <property type="entry name" value="SGNH_hydro_sf"/>
</dbReference>
<name>A0A6A1UZ31_9ROSI</name>